<accession>A0A401ZBJ5</accession>
<evidence type="ECO:0000313" key="1">
    <source>
        <dbReference type="EMBL" id="GCE04212.1"/>
    </source>
</evidence>
<organism evidence="1 2">
    <name type="scientific">Dictyobacter aurantiacus</name>
    <dbReference type="NCBI Taxonomy" id="1936993"/>
    <lineage>
        <taxon>Bacteria</taxon>
        <taxon>Bacillati</taxon>
        <taxon>Chloroflexota</taxon>
        <taxon>Ktedonobacteria</taxon>
        <taxon>Ktedonobacterales</taxon>
        <taxon>Dictyobacteraceae</taxon>
        <taxon>Dictyobacter</taxon>
    </lineage>
</organism>
<dbReference type="EMBL" id="BIFQ01000001">
    <property type="protein sequence ID" value="GCE04212.1"/>
    <property type="molecule type" value="Genomic_DNA"/>
</dbReference>
<dbReference type="InterPro" id="IPR001451">
    <property type="entry name" value="Hexapep"/>
</dbReference>
<dbReference type="RefSeq" id="WP_126595387.1">
    <property type="nucleotide sequence ID" value="NZ_BIFQ01000001.1"/>
</dbReference>
<comment type="caution">
    <text evidence="1">The sequence shown here is derived from an EMBL/GenBank/DDBJ whole genome shotgun (WGS) entry which is preliminary data.</text>
</comment>
<dbReference type="SUPFAM" id="SSF51161">
    <property type="entry name" value="Trimeric LpxA-like enzymes"/>
    <property type="match status" value="1"/>
</dbReference>
<dbReference type="CDD" id="cd04645">
    <property type="entry name" value="LbH_gamma_CA_like"/>
    <property type="match status" value="1"/>
</dbReference>
<sequence length="180" mass="19057">MPVLPYRGVWPKIGKDVFIAPGAMVIGNVVLEEGVSIWYNAVLRGDSDRIVVGRHSNIQDNCTLHVDAGAPLEIGEECTIGHNAVVHGATLGARVLVGMQAVVLSHARIDNETVIGASALVSEGKHIPERVLALGTPARVVRSLNENEITALSLSARHYAELAQEYRTEDAAGGTPPPSS</sequence>
<dbReference type="OrthoDB" id="9803036at2"/>
<reference evidence="2" key="1">
    <citation type="submission" date="2018-12" db="EMBL/GenBank/DDBJ databases">
        <title>Tengunoibacter tsumagoiensis gen. nov., sp. nov., Dictyobacter kobayashii sp. nov., D. alpinus sp. nov., and D. joshuensis sp. nov. and description of Dictyobacteraceae fam. nov. within the order Ktedonobacterales isolated from Tengu-no-mugimeshi.</title>
        <authorList>
            <person name="Wang C.M."/>
            <person name="Zheng Y."/>
            <person name="Sakai Y."/>
            <person name="Toyoda A."/>
            <person name="Minakuchi Y."/>
            <person name="Abe K."/>
            <person name="Yokota A."/>
            <person name="Yabe S."/>
        </authorList>
    </citation>
    <scope>NUCLEOTIDE SEQUENCE [LARGE SCALE GENOMIC DNA]</scope>
    <source>
        <strain evidence="2">S-27</strain>
    </source>
</reference>
<dbReference type="Pfam" id="PF00132">
    <property type="entry name" value="Hexapep"/>
    <property type="match status" value="1"/>
</dbReference>
<proteinExistence type="predicted"/>
<evidence type="ECO:0000313" key="2">
    <source>
        <dbReference type="Proteomes" id="UP000287224"/>
    </source>
</evidence>
<name>A0A401ZBJ5_9CHLR</name>
<dbReference type="PANTHER" id="PTHR13061:SF29">
    <property type="entry name" value="GAMMA CARBONIC ANHYDRASE-LIKE 1, MITOCHONDRIAL-RELATED"/>
    <property type="match status" value="1"/>
</dbReference>
<keyword evidence="2" id="KW-1185">Reference proteome</keyword>
<dbReference type="AlphaFoldDB" id="A0A401ZBJ5"/>
<gene>
    <name evidence="1" type="ORF">KDAU_15410</name>
</gene>
<dbReference type="InterPro" id="IPR011004">
    <property type="entry name" value="Trimer_LpxA-like_sf"/>
</dbReference>
<dbReference type="PANTHER" id="PTHR13061">
    <property type="entry name" value="DYNACTIN SUBUNIT P25"/>
    <property type="match status" value="1"/>
</dbReference>
<protein>
    <submittedName>
        <fullName evidence="1">Gamma carbonic anhydrase family protein</fullName>
    </submittedName>
</protein>
<dbReference type="Gene3D" id="2.160.10.10">
    <property type="entry name" value="Hexapeptide repeat proteins"/>
    <property type="match status" value="1"/>
</dbReference>
<dbReference type="InterPro" id="IPR050484">
    <property type="entry name" value="Transf_Hexapept/Carb_Anhydrase"/>
</dbReference>
<dbReference type="InterPro" id="IPR047324">
    <property type="entry name" value="LbH_gamma_CA-like"/>
</dbReference>
<dbReference type="Proteomes" id="UP000287224">
    <property type="component" value="Unassembled WGS sequence"/>
</dbReference>